<keyword evidence="1" id="KW-1133">Transmembrane helix</keyword>
<feature type="transmembrane region" description="Helical" evidence="1">
    <location>
        <begin position="61"/>
        <end position="86"/>
    </location>
</feature>
<gene>
    <name evidence="2" type="ORF">RMAR00112_LOCUS33755</name>
    <name evidence="3" type="ORF">RMAR00112_LOCUS33762</name>
    <name evidence="4" type="ORF">RMAR00112_LOCUS33763</name>
</gene>
<protein>
    <submittedName>
        <fullName evidence="3">Uncharacterized protein</fullName>
    </submittedName>
</protein>
<evidence type="ECO:0000313" key="4">
    <source>
        <dbReference type="EMBL" id="CAE0065691.1"/>
    </source>
</evidence>
<feature type="transmembrane region" description="Helical" evidence="1">
    <location>
        <begin position="92"/>
        <end position="113"/>
    </location>
</feature>
<name>A0A7S3A974_9RHOD</name>
<evidence type="ECO:0000313" key="3">
    <source>
        <dbReference type="EMBL" id="CAE0065690.1"/>
    </source>
</evidence>
<dbReference type="AlphaFoldDB" id="A0A7S3A974"/>
<reference evidence="3" key="1">
    <citation type="submission" date="2021-01" db="EMBL/GenBank/DDBJ databases">
        <authorList>
            <person name="Corre E."/>
            <person name="Pelletier E."/>
            <person name="Niang G."/>
            <person name="Scheremetjew M."/>
            <person name="Finn R."/>
            <person name="Kale V."/>
            <person name="Holt S."/>
            <person name="Cochrane G."/>
            <person name="Meng A."/>
            <person name="Brown T."/>
            <person name="Cohen L."/>
        </authorList>
    </citation>
    <scope>NUCLEOTIDE SEQUENCE</scope>
    <source>
        <strain evidence="3">CCMP 769</strain>
    </source>
</reference>
<dbReference type="EMBL" id="HBHW01043562">
    <property type="protein sequence ID" value="CAE0065691.1"/>
    <property type="molecule type" value="Transcribed_RNA"/>
</dbReference>
<proteinExistence type="predicted"/>
<organism evidence="3">
    <name type="scientific">Rhodosorus marinus</name>
    <dbReference type="NCBI Taxonomy" id="101924"/>
    <lineage>
        <taxon>Eukaryota</taxon>
        <taxon>Rhodophyta</taxon>
        <taxon>Stylonematophyceae</taxon>
        <taxon>Stylonematales</taxon>
        <taxon>Stylonemataceae</taxon>
        <taxon>Rhodosorus</taxon>
    </lineage>
</organism>
<dbReference type="EMBL" id="HBHW01043554">
    <property type="protein sequence ID" value="CAE0065683.1"/>
    <property type="molecule type" value="Transcribed_RNA"/>
</dbReference>
<keyword evidence="1" id="KW-0812">Transmembrane</keyword>
<keyword evidence="1" id="KW-0472">Membrane</keyword>
<evidence type="ECO:0000313" key="2">
    <source>
        <dbReference type="EMBL" id="CAE0065683.1"/>
    </source>
</evidence>
<accession>A0A7S3A974</accession>
<evidence type="ECO:0000256" key="1">
    <source>
        <dbReference type="SAM" id="Phobius"/>
    </source>
</evidence>
<dbReference type="EMBL" id="HBHW01043561">
    <property type="protein sequence ID" value="CAE0065690.1"/>
    <property type="molecule type" value="Transcribed_RNA"/>
</dbReference>
<sequence length="156" mass="17481">MSTSNFRFRIPRVLGPPPKSGQLSIEAGKTIMQMFVLLASVVVWGSQLDALVYGRRTVPDLVCNASCIVTFIFGPFSTLFMILVLVKYPRSLFGQLRSEVSSMVVMFALYIIVSNFESTRKSSELIPKTNSEFSRGIHGRLFRSSRLILSPLRRLG</sequence>